<dbReference type="PROSITE" id="PS51350">
    <property type="entry name" value="PTS_HPR_DOM"/>
    <property type="match status" value="1"/>
</dbReference>
<dbReference type="GO" id="GO:0016740">
    <property type="term" value="F:transferase activity"/>
    <property type="evidence" value="ECO:0007669"/>
    <property type="project" value="UniProtKB-KW"/>
</dbReference>
<evidence type="ECO:0000313" key="6">
    <source>
        <dbReference type="Proteomes" id="UP000005707"/>
    </source>
</evidence>
<dbReference type="InParanoid" id="U2DVC9"/>
<gene>
    <name evidence="5" type="primary">crh</name>
    <name evidence="5" type="ORF">HLPCO_001333</name>
</gene>
<feature type="domain" description="HPr" evidence="4">
    <location>
        <begin position="1"/>
        <end position="82"/>
    </location>
</feature>
<sequence>METKKIVTFTKDLTPTLAMKLVNVLGNFESSIKMKYRNKTVDAKSILGLVSLSVPSNQEVELIVEGDDREEAINKFIEICVD</sequence>
<dbReference type="OrthoDB" id="9809047at2"/>
<dbReference type="SUPFAM" id="SSF55594">
    <property type="entry name" value="HPr-like"/>
    <property type="match status" value="1"/>
</dbReference>
<dbReference type="Gene3D" id="3.30.1340.10">
    <property type="entry name" value="HPr-like"/>
    <property type="match status" value="1"/>
</dbReference>
<dbReference type="eggNOG" id="COG1925">
    <property type="taxonomic scope" value="Bacteria"/>
</dbReference>
<dbReference type="PANTHER" id="PTHR33705:SF2">
    <property type="entry name" value="PHOSPHOCARRIER PROTEIN NPR"/>
    <property type="match status" value="1"/>
</dbReference>
<keyword evidence="5" id="KW-0808">Transferase</keyword>
<dbReference type="InterPro" id="IPR000032">
    <property type="entry name" value="HPr-like"/>
</dbReference>
<dbReference type="EC" id="2.7.1.69" evidence="5"/>
<proteinExistence type="predicted"/>
<dbReference type="STRING" id="1033810.HLPCO_001333"/>
<evidence type="ECO:0000313" key="5">
    <source>
        <dbReference type="EMBL" id="ERJ12347.1"/>
    </source>
</evidence>
<evidence type="ECO:0000256" key="2">
    <source>
        <dbReference type="ARBA" id="ARBA00022490"/>
    </source>
</evidence>
<reference evidence="5 6" key="1">
    <citation type="journal article" date="2011" name="J. Bacteriol.">
        <title>Genome sequence of Haloplasma contractile, an unusual contractile bacterium from a deep-sea anoxic brine lake.</title>
        <authorList>
            <person name="Antunes A."/>
            <person name="Alam I."/>
            <person name="El Dorry H."/>
            <person name="Siam R."/>
            <person name="Robertson A."/>
            <person name="Bajic V.B."/>
            <person name="Stingl U."/>
        </authorList>
    </citation>
    <scope>NUCLEOTIDE SEQUENCE [LARGE SCALE GENOMIC DNA]</scope>
    <source>
        <strain evidence="5 6">SSD-17B</strain>
    </source>
</reference>
<dbReference type="InterPro" id="IPR050399">
    <property type="entry name" value="HPr"/>
</dbReference>
<evidence type="ECO:0000256" key="3">
    <source>
        <dbReference type="ARBA" id="ARBA00022683"/>
    </source>
</evidence>
<dbReference type="NCBIfam" id="TIGR01003">
    <property type="entry name" value="PTS_HPr_family"/>
    <property type="match status" value="1"/>
</dbReference>
<dbReference type="PRINTS" id="PR00107">
    <property type="entry name" value="PHOSPHOCPHPR"/>
</dbReference>
<keyword evidence="2" id="KW-0963">Cytoplasm</keyword>
<evidence type="ECO:0000256" key="1">
    <source>
        <dbReference type="ARBA" id="ARBA00004496"/>
    </source>
</evidence>
<dbReference type="Pfam" id="PF00381">
    <property type="entry name" value="PTS-HPr"/>
    <property type="match status" value="1"/>
</dbReference>
<dbReference type="InterPro" id="IPR035895">
    <property type="entry name" value="HPr-like_sf"/>
</dbReference>
<dbReference type="EMBL" id="AFNU02000004">
    <property type="protein sequence ID" value="ERJ12347.1"/>
    <property type="molecule type" value="Genomic_DNA"/>
</dbReference>
<keyword evidence="3" id="KW-0598">Phosphotransferase system</keyword>
<name>U2DVC9_9MOLU</name>
<dbReference type="GO" id="GO:0005737">
    <property type="term" value="C:cytoplasm"/>
    <property type="evidence" value="ECO:0007669"/>
    <property type="project" value="UniProtKB-SubCell"/>
</dbReference>
<dbReference type="Proteomes" id="UP000005707">
    <property type="component" value="Unassembled WGS sequence"/>
</dbReference>
<comment type="caution">
    <text evidence="5">The sequence shown here is derived from an EMBL/GenBank/DDBJ whole genome shotgun (WGS) entry which is preliminary data.</text>
</comment>
<dbReference type="GO" id="GO:0009401">
    <property type="term" value="P:phosphoenolpyruvate-dependent sugar phosphotransferase system"/>
    <property type="evidence" value="ECO:0007669"/>
    <property type="project" value="UniProtKB-KW"/>
</dbReference>
<comment type="subcellular location">
    <subcellularLocation>
        <location evidence="1">Cytoplasm</location>
    </subcellularLocation>
</comment>
<dbReference type="AlphaFoldDB" id="U2DVC9"/>
<keyword evidence="6" id="KW-1185">Reference proteome</keyword>
<protein>
    <submittedName>
        <fullName evidence="5">HPr-like protein Crh</fullName>
        <ecNumber evidence="5">2.7.1.69</ecNumber>
    </submittedName>
</protein>
<organism evidence="5 6">
    <name type="scientific">Haloplasma contractile SSD-17B</name>
    <dbReference type="NCBI Taxonomy" id="1033810"/>
    <lineage>
        <taxon>Bacteria</taxon>
        <taxon>Bacillati</taxon>
        <taxon>Mycoplasmatota</taxon>
        <taxon>Mollicutes</taxon>
        <taxon>Haloplasmatales</taxon>
        <taxon>Haloplasmataceae</taxon>
        <taxon>Haloplasma</taxon>
    </lineage>
</organism>
<evidence type="ECO:0000259" key="4">
    <source>
        <dbReference type="PROSITE" id="PS51350"/>
    </source>
</evidence>
<dbReference type="PANTHER" id="PTHR33705">
    <property type="entry name" value="PHOSPHOCARRIER PROTEIN HPR"/>
    <property type="match status" value="1"/>
</dbReference>
<accession>U2DVC9</accession>
<dbReference type="RefSeq" id="WP_008825076.1">
    <property type="nucleotide sequence ID" value="NZ_AFNU02000004.1"/>
</dbReference>
<reference evidence="5 6" key="2">
    <citation type="journal article" date="2013" name="PLoS ONE">
        <title>INDIGO - INtegrated Data Warehouse of MIcrobial GenOmes with Examples from the Red Sea Extremophiles.</title>
        <authorList>
            <person name="Alam I."/>
            <person name="Antunes A."/>
            <person name="Kamau A.A."/>
            <person name="Ba Alawi W."/>
            <person name="Kalkatawi M."/>
            <person name="Stingl U."/>
            <person name="Bajic V.B."/>
        </authorList>
    </citation>
    <scope>NUCLEOTIDE SEQUENCE [LARGE SCALE GENOMIC DNA]</scope>
    <source>
        <strain evidence="5 6">SSD-17B</strain>
    </source>
</reference>